<dbReference type="Gene3D" id="3.10.450.10">
    <property type="match status" value="1"/>
</dbReference>
<accession>A0ABN8PKP4</accession>
<proteinExistence type="inferred from homology"/>
<dbReference type="InterPro" id="IPR046350">
    <property type="entry name" value="Cystatin_sf"/>
</dbReference>
<dbReference type="InterPro" id="IPR000010">
    <property type="entry name" value="Cystatin_dom"/>
</dbReference>
<dbReference type="InterPro" id="IPR018073">
    <property type="entry name" value="Prot_inh_cystat_CS"/>
</dbReference>
<evidence type="ECO:0000256" key="5">
    <source>
        <dbReference type="ARBA" id="ARBA00022704"/>
    </source>
</evidence>
<dbReference type="EMBL" id="CALNXK010000077">
    <property type="protein sequence ID" value="CAH3145820.1"/>
    <property type="molecule type" value="Genomic_DNA"/>
</dbReference>
<comment type="similarity">
    <text evidence="2">Belongs to the cystatin family.</text>
</comment>
<keyword evidence="8" id="KW-1185">Reference proteome</keyword>
<dbReference type="InterPro" id="IPR001713">
    <property type="entry name" value="Prot_inh_stefin"/>
</dbReference>
<name>A0ABN8PKP4_9CNID</name>
<evidence type="ECO:0000256" key="4">
    <source>
        <dbReference type="ARBA" id="ARBA00022690"/>
    </source>
</evidence>
<keyword evidence="5" id="KW-0789">Thiol protease inhibitor</keyword>
<evidence type="ECO:0000256" key="3">
    <source>
        <dbReference type="ARBA" id="ARBA00022490"/>
    </source>
</evidence>
<reference evidence="7 8" key="1">
    <citation type="submission" date="2022-05" db="EMBL/GenBank/DDBJ databases">
        <authorList>
            <consortium name="Genoscope - CEA"/>
            <person name="William W."/>
        </authorList>
    </citation>
    <scope>NUCLEOTIDE SEQUENCE [LARGE SCALE GENOMIC DNA]</scope>
</reference>
<dbReference type="SMART" id="SM00043">
    <property type="entry name" value="CY"/>
    <property type="match status" value="1"/>
</dbReference>
<evidence type="ECO:0000256" key="1">
    <source>
        <dbReference type="ARBA" id="ARBA00004496"/>
    </source>
</evidence>
<keyword evidence="3" id="KW-0963">Cytoplasm</keyword>
<sequence>MAVCGGTSGLKPATEAEQKICDEVKSKAEEKAGTKFSQFVAKSFKTQVVAGTNYFIKVDVGNSSFVHLRVYQTLPHAGSTIELTDIKTGLKEDDNLDYF</sequence>
<comment type="caution">
    <text evidence="7">The sequence shown here is derived from an EMBL/GenBank/DDBJ whole genome shotgun (WGS) entry which is preliminary data.</text>
</comment>
<dbReference type="Proteomes" id="UP001159405">
    <property type="component" value="Unassembled WGS sequence"/>
</dbReference>
<dbReference type="PANTHER" id="PTHR11414">
    <property type="entry name" value="CYSTATIN FAMILY MEMBER"/>
    <property type="match status" value="1"/>
</dbReference>
<gene>
    <name evidence="7" type="ORF">PLOB_00044735</name>
</gene>
<evidence type="ECO:0000313" key="7">
    <source>
        <dbReference type="EMBL" id="CAH3145820.1"/>
    </source>
</evidence>
<evidence type="ECO:0000259" key="6">
    <source>
        <dbReference type="SMART" id="SM00043"/>
    </source>
</evidence>
<evidence type="ECO:0000313" key="8">
    <source>
        <dbReference type="Proteomes" id="UP001159405"/>
    </source>
</evidence>
<protein>
    <recommendedName>
        <fullName evidence="6">Cystatin domain-containing protein</fullName>
    </recommendedName>
</protein>
<dbReference type="SUPFAM" id="SSF54403">
    <property type="entry name" value="Cystatin/monellin"/>
    <property type="match status" value="1"/>
</dbReference>
<dbReference type="PANTHER" id="PTHR11414:SF21">
    <property type="entry name" value="CYSTATIN 14A, TANDEM DUPLICATE 1-RELATED"/>
    <property type="match status" value="1"/>
</dbReference>
<organism evidence="7 8">
    <name type="scientific">Porites lobata</name>
    <dbReference type="NCBI Taxonomy" id="104759"/>
    <lineage>
        <taxon>Eukaryota</taxon>
        <taxon>Metazoa</taxon>
        <taxon>Cnidaria</taxon>
        <taxon>Anthozoa</taxon>
        <taxon>Hexacorallia</taxon>
        <taxon>Scleractinia</taxon>
        <taxon>Fungiina</taxon>
        <taxon>Poritidae</taxon>
        <taxon>Porites</taxon>
    </lineage>
</organism>
<dbReference type="PRINTS" id="PR00295">
    <property type="entry name" value="STEFINA"/>
</dbReference>
<feature type="domain" description="Cystatin" evidence="6">
    <location>
        <begin position="2"/>
        <end position="99"/>
    </location>
</feature>
<dbReference type="PROSITE" id="PS00287">
    <property type="entry name" value="CYSTATIN"/>
    <property type="match status" value="1"/>
</dbReference>
<dbReference type="CDD" id="cd00042">
    <property type="entry name" value="CY"/>
    <property type="match status" value="1"/>
</dbReference>
<evidence type="ECO:0000256" key="2">
    <source>
        <dbReference type="ARBA" id="ARBA00009403"/>
    </source>
</evidence>
<keyword evidence="4" id="KW-0646">Protease inhibitor</keyword>
<dbReference type="Pfam" id="PF00031">
    <property type="entry name" value="Cystatin"/>
    <property type="match status" value="1"/>
</dbReference>
<comment type="subcellular location">
    <subcellularLocation>
        <location evidence="1">Cytoplasm</location>
    </subcellularLocation>
</comment>